<feature type="region of interest" description="Disordered" evidence="1">
    <location>
        <begin position="283"/>
        <end position="332"/>
    </location>
</feature>
<gene>
    <name evidence="2" type="ORF">BpHYR1_028133</name>
</gene>
<accession>A0A3M7PN09</accession>
<comment type="caution">
    <text evidence="2">The sequence shown here is derived from an EMBL/GenBank/DDBJ whole genome shotgun (WGS) entry which is preliminary data.</text>
</comment>
<dbReference type="AlphaFoldDB" id="A0A3M7PN09"/>
<organism evidence="2 3">
    <name type="scientific">Brachionus plicatilis</name>
    <name type="common">Marine rotifer</name>
    <name type="synonym">Brachionus muelleri</name>
    <dbReference type="NCBI Taxonomy" id="10195"/>
    <lineage>
        <taxon>Eukaryota</taxon>
        <taxon>Metazoa</taxon>
        <taxon>Spiralia</taxon>
        <taxon>Gnathifera</taxon>
        <taxon>Rotifera</taxon>
        <taxon>Eurotatoria</taxon>
        <taxon>Monogononta</taxon>
        <taxon>Pseudotrocha</taxon>
        <taxon>Ploima</taxon>
        <taxon>Brachionidae</taxon>
        <taxon>Brachionus</taxon>
    </lineage>
</organism>
<name>A0A3M7PN09_BRAPC</name>
<feature type="compositionally biased region" description="Polar residues" evidence="1">
    <location>
        <begin position="299"/>
        <end position="324"/>
    </location>
</feature>
<feature type="region of interest" description="Disordered" evidence="1">
    <location>
        <begin position="181"/>
        <end position="209"/>
    </location>
</feature>
<reference evidence="2 3" key="1">
    <citation type="journal article" date="2018" name="Sci. Rep.">
        <title>Genomic signatures of local adaptation to the degree of environmental predictability in rotifers.</title>
        <authorList>
            <person name="Franch-Gras L."/>
            <person name="Hahn C."/>
            <person name="Garcia-Roger E.M."/>
            <person name="Carmona M.J."/>
            <person name="Serra M."/>
            <person name="Gomez A."/>
        </authorList>
    </citation>
    <scope>NUCLEOTIDE SEQUENCE [LARGE SCALE GENOMIC DNA]</scope>
    <source>
        <strain evidence="2">HYR1</strain>
    </source>
</reference>
<feature type="compositionally biased region" description="Low complexity" evidence="1">
    <location>
        <begin position="152"/>
        <end position="162"/>
    </location>
</feature>
<feature type="compositionally biased region" description="Low complexity" evidence="1">
    <location>
        <begin position="19"/>
        <end position="43"/>
    </location>
</feature>
<protein>
    <submittedName>
        <fullName evidence="2">Uncharacterized protein</fullName>
    </submittedName>
</protein>
<evidence type="ECO:0000256" key="1">
    <source>
        <dbReference type="SAM" id="MobiDB-lite"/>
    </source>
</evidence>
<evidence type="ECO:0000313" key="3">
    <source>
        <dbReference type="Proteomes" id="UP000276133"/>
    </source>
</evidence>
<keyword evidence="3" id="KW-1185">Reference proteome</keyword>
<dbReference type="Proteomes" id="UP000276133">
    <property type="component" value="Unassembled WGS sequence"/>
</dbReference>
<proteinExistence type="predicted"/>
<feature type="region of interest" description="Disordered" evidence="1">
    <location>
        <begin position="139"/>
        <end position="162"/>
    </location>
</feature>
<feature type="compositionally biased region" description="Polar residues" evidence="1">
    <location>
        <begin position="44"/>
        <end position="55"/>
    </location>
</feature>
<dbReference type="EMBL" id="REGN01009714">
    <property type="protein sequence ID" value="RNA00507.1"/>
    <property type="molecule type" value="Genomic_DNA"/>
</dbReference>
<sequence length="332" mass="36697">MEYKSLFDTNTDTDTLLSELSSTTTSASNSAQSAANPSSAPNDQISPQVYQSSQPYAPGMYHSVNQLNQSAPLMPAHQQQQHQMNYMAQNQYYGNQQMPMQPMKQMQYMHSMAPNHNGQAAPPNAANPANFNLAKGSQFMGGQGQPPWSQYGSQQAAGAGPNAGPYTKPVIMGQNQQTPNFKQMNQFGQSPKPSPPPVSPQLPIQPNQSYPMPPPQYQGQKLMPHSAAQIQPTANQPSTYAMQMPYQNSQKLSSLPPHMQQPYTAQVYANQGQPRAQLMPNQYQASPNKINPNMPPSANMYQSNAYALNQQQTSPNQTYYQSNPQQQQQQQQ</sequence>
<feature type="region of interest" description="Disordered" evidence="1">
    <location>
        <begin position="19"/>
        <end position="58"/>
    </location>
</feature>
<feature type="non-terminal residue" evidence="2">
    <location>
        <position position="332"/>
    </location>
</feature>
<evidence type="ECO:0000313" key="2">
    <source>
        <dbReference type="EMBL" id="RNA00507.1"/>
    </source>
</evidence>